<sequence length="448" mass="51871">MRCFNQNCSSIPQYFCDCQNNSVLFCLEHLAHHISQISSIKHPIQSIYKDIPAEERKHYLEKYEQIFEIVCKTEISINEMLSKIINLFSNLKTDEITYFRKLRERLEKTMKKLREGGEEEKEIVVPGYMGLGNEIKSFMAESMKATLANLEGEIKDLCQKNSFIPSYFDKLFLEYEEFLERDDNIYYGKGNLEEHLYCFKNGTKILFEFNTITLKTREININVINEAQGSLCPLCTVPNNKLFHAGSYSPYYDSVYLIDLNTFSVEVLPKWRIRGVATATYFEKCVYTFGGQTSGGTRMNLSDKFDLGEKKWTALANLPDVAQDIHAIPCRTFIILTFTPNSSLLKYFTNLNKYETLASNISCNYQNMFIRDHGKYYLIAVNQVYVSNEENLNSWSKLPKTLGVSLTHHTSKPVIRGRNAYFLSNFSGNNQIWKFDIDEVHLEVISGF</sequence>
<dbReference type="Gene3D" id="2.120.10.80">
    <property type="entry name" value="Kelch-type beta propeller"/>
    <property type="match status" value="1"/>
</dbReference>
<comment type="caution">
    <text evidence="2">The sequence shown here is derived from an EMBL/GenBank/DDBJ whole genome shotgun (WGS) entry which is preliminary data.</text>
</comment>
<gene>
    <name evidence="2" type="ORF">SteCoe_24314</name>
</gene>
<dbReference type="AlphaFoldDB" id="A0A1R2BHU4"/>
<evidence type="ECO:0000313" key="2">
    <source>
        <dbReference type="EMBL" id="OMJ76328.1"/>
    </source>
</evidence>
<name>A0A1R2BHU4_9CILI</name>
<organism evidence="2 3">
    <name type="scientific">Stentor coeruleus</name>
    <dbReference type="NCBI Taxonomy" id="5963"/>
    <lineage>
        <taxon>Eukaryota</taxon>
        <taxon>Sar</taxon>
        <taxon>Alveolata</taxon>
        <taxon>Ciliophora</taxon>
        <taxon>Postciliodesmatophora</taxon>
        <taxon>Heterotrichea</taxon>
        <taxon>Heterotrichida</taxon>
        <taxon>Stentoridae</taxon>
        <taxon>Stentor</taxon>
    </lineage>
</organism>
<keyword evidence="3" id="KW-1185">Reference proteome</keyword>
<keyword evidence="1" id="KW-0175">Coiled coil</keyword>
<reference evidence="2 3" key="1">
    <citation type="submission" date="2016-11" db="EMBL/GenBank/DDBJ databases">
        <title>The macronuclear genome of Stentor coeruleus: a giant cell with tiny introns.</title>
        <authorList>
            <person name="Slabodnick M."/>
            <person name="Ruby J.G."/>
            <person name="Reiff S.B."/>
            <person name="Swart E.C."/>
            <person name="Gosai S."/>
            <person name="Prabakaran S."/>
            <person name="Witkowska E."/>
            <person name="Larue G.E."/>
            <person name="Fisher S."/>
            <person name="Freeman R.M."/>
            <person name="Gunawardena J."/>
            <person name="Chu W."/>
            <person name="Stover N.A."/>
            <person name="Gregory B.D."/>
            <person name="Nowacki M."/>
            <person name="Derisi J."/>
            <person name="Roy S.W."/>
            <person name="Marshall W.F."/>
            <person name="Sood P."/>
        </authorList>
    </citation>
    <scope>NUCLEOTIDE SEQUENCE [LARGE SCALE GENOMIC DNA]</scope>
    <source>
        <strain evidence="2">WM001</strain>
    </source>
</reference>
<evidence type="ECO:0000313" key="3">
    <source>
        <dbReference type="Proteomes" id="UP000187209"/>
    </source>
</evidence>
<feature type="coiled-coil region" evidence="1">
    <location>
        <begin position="103"/>
        <end position="160"/>
    </location>
</feature>
<proteinExistence type="predicted"/>
<dbReference type="Proteomes" id="UP000187209">
    <property type="component" value="Unassembled WGS sequence"/>
</dbReference>
<accession>A0A1R2BHU4</accession>
<evidence type="ECO:0000256" key="1">
    <source>
        <dbReference type="SAM" id="Coils"/>
    </source>
</evidence>
<dbReference type="SUPFAM" id="SSF117281">
    <property type="entry name" value="Kelch motif"/>
    <property type="match status" value="1"/>
</dbReference>
<dbReference type="InterPro" id="IPR015915">
    <property type="entry name" value="Kelch-typ_b-propeller"/>
</dbReference>
<protein>
    <submittedName>
        <fullName evidence="2">Uncharacterized protein</fullName>
    </submittedName>
</protein>
<dbReference type="EMBL" id="MPUH01000637">
    <property type="protein sequence ID" value="OMJ76328.1"/>
    <property type="molecule type" value="Genomic_DNA"/>
</dbReference>